<comment type="caution">
    <text evidence="1">The sequence shown here is derived from an EMBL/GenBank/DDBJ whole genome shotgun (WGS) entry which is preliminary data.</text>
</comment>
<dbReference type="Proteomes" id="UP000237105">
    <property type="component" value="Unassembled WGS sequence"/>
</dbReference>
<proteinExistence type="predicted"/>
<evidence type="ECO:0000313" key="1">
    <source>
        <dbReference type="EMBL" id="PON64394.1"/>
    </source>
</evidence>
<gene>
    <name evidence="1" type="ORF">PanWU01x14_124630</name>
</gene>
<accession>A0A2P5CTL6</accession>
<name>A0A2P5CTL6_PARAD</name>
<dbReference type="OrthoDB" id="1736794at2759"/>
<evidence type="ECO:0000313" key="2">
    <source>
        <dbReference type="Proteomes" id="UP000237105"/>
    </source>
</evidence>
<reference evidence="2" key="1">
    <citation type="submission" date="2016-06" db="EMBL/GenBank/DDBJ databases">
        <title>Parallel loss of symbiosis genes in relatives of nitrogen-fixing non-legume Parasponia.</title>
        <authorList>
            <person name="Van Velzen R."/>
            <person name="Holmer R."/>
            <person name="Bu F."/>
            <person name="Rutten L."/>
            <person name="Van Zeijl A."/>
            <person name="Liu W."/>
            <person name="Santuari L."/>
            <person name="Cao Q."/>
            <person name="Sharma T."/>
            <person name="Shen D."/>
            <person name="Roswanjaya Y."/>
            <person name="Wardhani T."/>
            <person name="Kalhor M.S."/>
            <person name="Jansen J."/>
            <person name="Van den Hoogen J."/>
            <person name="Gungor B."/>
            <person name="Hartog M."/>
            <person name="Hontelez J."/>
            <person name="Verver J."/>
            <person name="Yang W.-C."/>
            <person name="Schijlen E."/>
            <person name="Repin R."/>
            <person name="Schilthuizen M."/>
            <person name="Schranz E."/>
            <person name="Heidstra R."/>
            <person name="Miyata K."/>
            <person name="Fedorova E."/>
            <person name="Kohlen W."/>
            <person name="Bisseling T."/>
            <person name="Smit S."/>
            <person name="Geurts R."/>
        </authorList>
    </citation>
    <scope>NUCLEOTIDE SEQUENCE [LARGE SCALE GENOMIC DNA]</scope>
    <source>
        <strain evidence="2">cv. WU1-14</strain>
    </source>
</reference>
<keyword evidence="2" id="KW-1185">Reference proteome</keyword>
<organism evidence="1 2">
    <name type="scientific">Parasponia andersonii</name>
    <name type="common">Sponia andersonii</name>
    <dbReference type="NCBI Taxonomy" id="3476"/>
    <lineage>
        <taxon>Eukaryota</taxon>
        <taxon>Viridiplantae</taxon>
        <taxon>Streptophyta</taxon>
        <taxon>Embryophyta</taxon>
        <taxon>Tracheophyta</taxon>
        <taxon>Spermatophyta</taxon>
        <taxon>Magnoliopsida</taxon>
        <taxon>eudicotyledons</taxon>
        <taxon>Gunneridae</taxon>
        <taxon>Pentapetalae</taxon>
        <taxon>rosids</taxon>
        <taxon>fabids</taxon>
        <taxon>Rosales</taxon>
        <taxon>Cannabaceae</taxon>
        <taxon>Parasponia</taxon>
    </lineage>
</organism>
<protein>
    <submittedName>
        <fullName evidence="1">Uncharacterized protein</fullName>
    </submittedName>
</protein>
<sequence>MVPIEIGSNSLRRYTYKQEQNNALMRIELDLLEKRCEQSQLWIALYQQGTTQYYNFKVKNRYFEVGDLVLR</sequence>
<dbReference type="AlphaFoldDB" id="A0A2P5CTL6"/>
<dbReference type="EMBL" id="JXTB01000096">
    <property type="protein sequence ID" value="PON64394.1"/>
    <property type="molecule type" value="Genomic_DNA"/>
</dbReference>